<evidence type="ECO:0000256" key="11">
    <source>
        <dbReference type="SAM" id="MobiDB-lite"/>
    </source>
</evidence>
<organism evidence="13">
    <name type="scientific">Brassica cretica</name>
    <name type="common">Mustard</name>
    <dbReference type="NCBI Taxonomy" id="69181"/>
    <lineage>
        <taxon>Eukaryota</taxon>
        <taxon>Viridiplantae</taxon>
        <taxon>Streptophyta</taxon>
        <taxon>Embryophyta</taxon>
        <taxon>Tracheophyta</taxon>
        <taxon>Spermatophyta</taxon>
        <taxon>Magnoliopsida</taxon>
        <taxon>eudicotyledons</taxon>
        <taxon>Gunneridae</taxon>
        <taxon>Pentapetalae</taxon>
        <taxon>rosids</taxon>
        <taxon>malvids</taxon>
        <taxon>Brassicales</taxon>
        <taxon>Brassicaceae</taxon>
        <taxon>Brassiceae</taxon>
        <taxon>Brassica</taxon>
    </lineage>
</organism>
<keyword evidence="8" id="KW-0472">Membrane</keyword>
<comment type="subcellular location">
    <subcellularLocation>
        <location evidence="1">Membrane</location>
        <topology evidence="1">Single-pass type IV membrane protein</topology>
    </subcellularLocation>
</comment>
<feature type="region of interest" description="Disordered" evidence="11">
    <location>
        <begin position="99"/>
        <end position="136"/>
    </location>
</feature>
<evidence type="ECO:0000256" key="5">
    <source>
        <dbReference type="ARBA" id="ARBA00022927"/>
    </source>
</evidence>
<gene>
    <name evidence="13" type="ORF">F2Q70_00037561</name>
</gene>
<dbReference type="AlphaFoldDB" id="A0A8S9JWG4"/>
<comment type="caution">
    <text evidence="13">The sequence shown here is derived from an EMBL/GenBank/DDBJ whole genome shotgun (WGS) entry which is preliminary data.</text>
</comment>
<dbReference type="InterPro" id="IPR000727">
    <property type="entry name" value="T_SNARE_dom"/>
</dbReference>
<dbReference type="GO" id="GO:0016020">
    <property type="term" value="C:membrane"/>
    <property type="evidence" value="ECO:0007669"/>
    <property type="project" value="UniProtKB-SubCell"/>
</dbReference>
<evidence type="ECO:0000256" key="2">
    <source>
        <dbReference type="ARBA" id="ARBA00009063"/>
    </source>
</evidence>
<evidence type="ECO:0000256" key="3">
    <source>
        <dbReference type="ARBA" id="ARBA00022448"/>
    </source>
</evidence>
<dbReference type="Gene3D" id="1.20.5.110">
    <property type="match status" value="1"/>
</dbReference>
<feature type="region of interest" description="Disordered" evidence="11">
    <location>
        <begin position="384"/>
        <end position="403"/>
    </location>
</feature>
<keyword evidence="4" id="KW-0812">Transmembrane</keyword>
<feature type="region of interest" description="Disordered" evidence="11">
    <location>
        <begin position="31"/>
        <end position="51"/>
    </location>
</feature>
<feature type="compositionally biased region" description="Polar residues" evidence="11">
    <location>
        <begin position="386"/>
        <end position="403"/>
    </location>
</feature>
<dbReference type="PROSITE" id="PS50192">
    <property type="entry name" value="T_SNARE"/>
    <property type="match status" value="1"/>
</dbReference>
<evidence type="ECO:0000313" key="13">
    <source>
        <dbReference type="EMBL" id="KAF2585736.1"/>
    </source>
</evidence>
<feature type="region of interest" description="Disordered" evidence="11">
    <location>
        <begin position="70"/>
        <end position="89"/>
    </location>
</feature>
<dbReference type="PANTHER" id="PTHR33476:SF4">
    <property type="entry name" value="POLAR LOCALIZATION DURING ASYMMETRIC DIVISION AND PROTEIN"/>
    <property type="match status" value="1"/>
</dbReference>
<feature type="compositionally biased region" description="Basic residues" evidence="11">
    <location>
        <begin position="349"/>
        <end position="363"/>
    </location>
</feature>
<dbReference type="GO" id="GO:0008356">
    <property type="term" value="P:asymmetric cell division"/>
    <property type="evidence" value="ECO:0007669"/>
    <property type="project" value="InterPro"/>
</dbReference>
<dbReference type="SMART" id="SM00397">
    <property type="entry name" value="t_SNARE"/>
    <property type="match status" value="1"/>
</dbReference>
<evidence type="ECO:0000259" key="12">
    <source>
        <dbReference type="PROSITE" id="PS50192"/>
    </source>
</evidence>
<proteinExistence type="inferred from homology"/>
<evidence type="ECO:0000256" key="6">
    <source>
        <dbReference type="ARBA" id="ARBA00022989"/>
    </source>
</evidence>
<accession>A0A8S9JWG4</accession>
<feature type="domain" description="T-SNARE coiled-coil homology" evidence="12">
    <location>
        <begin position="559"/>
        <end position="621"/>
    </location>
</feature>
<feature type="region of interest" description="Disordered" evidence="11">
    <location>
        <begin position="349"/>
        <end position="372"/>
    </location>
</feature>
<dbReference type="GO" id="GO:0006886">
    <property type="term" value="P:intracellular protein transport"/>
    <property type="evidence" value="ECO:0007669"/>
    <property type="project" value="UniProtKB-ARBA"/>
</dbReference>
<keyword evidence="5" id="KW-0653">Protein transport</keyword>
<keyword evidence="7" id="KW-0175">Coiled coil</keyword>
<evidence type="ECO:0000256" key="7">
    <source>
        <dbReference type="ARBA" id="ARBA00023054"/>
    </source>
</evidence>
<feature type="region of interest" description="Disordered" evidence="11">
    <location>
        <begin position="508"/>
        <end position="531"/>
    </location>
</feature>
<comment type="subunit">
    <text evidence="10">Part of the t-SNARE complex.</text>
</comment>
<reference evidence="13" key="1">
    <citation type="submission" date="2019-12" db="EMBL/GenBank/DDBJ databases">
        <title>Genome sequencing and annotation of Brassica cretica.</title>
        <authorList>
            <person name="Studholme D.J."/>
            <person name="Sarris P.F."/>
        </authorList>
    </citation>
    <scope>NUCLEOTIDE SEQUENCE</scope>
    <source>
        <strain evidence="13">PFS-102/07</strain>
        <tissue evidence="13">Leaf</tissue>
    </source>
</reference>
<dbReference type="PANTHER" id="PTHR33476">
    <property type="entry name" value="EMB|CAB62613.1"/>
    <property type="match status" value="1"/>
</dbReference>
<evidence type="ECO:0000256" key="1">
    <source>
        <dbReference type="ARBA" id="ARBA00004211"/>
    </source>
</evidence>
<feature type="compositionally biased region" description="Basic and acidic residues" evidence="11">
    <location>
        <begin position="211"/>
        <end position="220"/>
    </location>
</feature>
<comment type="similarity">
    <text evidence="2">Belongs to the syntaxin family.</text>
</comment>
<dbReference type="FunFam" id="1.20.5.110:FF:000037">
    <property type="entry name" value="Putative syntaxin-71-like"/>
    <property type="match status" value="1"/>
</dbReference>
<keyword evidence="3" id="KW-0813">Transport</keyword>
<evidence type="ECO:0000256" key="8">
    <source>
        <dbReference type="ARBA" id="ARBA00023136"/>
    </source>
</evidence>
<protein>
    <recommendedName>
        <fullName evidence="12">t-SNARE coiled-coil homology domain-containing protein</fullName>
    </recommendedName>
</protein>
<dbReference type="InterPro" id="IPR040348">
    <property type="entry name" value="POLAR-like"/>
</dbReference>
<evidence type="ECO:0000256" key="4">
    <source>
        <dbReference type="ARBA" id="ARBA00022692"/>
    </source>
</evidence>
<comment type="function">
    <text evidence="9">Vesicle trafficking protein that functions in the secretory pathway.</text>
</comment>
<dbReference type="CDD" id="cd15841">
    <property type="entry name" value="SNARE_Qc"/>
    <property type="match status" value="1"/>
</dbReference>
<evidence type="ECO:0000256" key="10">
    <source>
        <dbReference type="ARBA" id="ARBA00061857"/>
    </source>
</evidence>
<feature type="region of interest" description="Disordered" evidence="11">
    <location>
        <begin position="191"/>
        <end position="233"/>
    </location>
</feature>
<keyword evidence="6" id="KW-1133">Transmembrane helix</keyword>
<dbReference type="SUPFAM" id="SSF58038">
    <property type="entry name" value="SNARE fusion complex"/>
    <property type="match status" value="1"/>
</dbReference>
<name>A0A8S9JWG4_BRACR</name>
<sequence>MWQVVLGAAIAAGSTGLVAKRFFNPFSPHPSLLPEDRSEEEQEHVTTPVGIGFLGSPCEKTNGVFRFSSSGSAGSGSGSSPGFRKSPGVSCKVKVRGLMKQKKNKNNGGGSEIEKRSGNVSLKKPRTLGADSASKRDHSTFSSALGVCMMYMMSAEKNEISKLHTATEETVKAIQELKDELSRIKSLQGFKSSGKSDLTTKPEIASGEESVDTKSGKDGEYASSVLTEEPEHEAVEMEQLEMELESELQKLNLAEMWQVVLGAAIAAGSTGLVAKRFFNPFSPHPRLLPEDHSEEEQEHVTTPVGIGFLGSPCEKTNGVFRFSSSGSAGSGSGSSPGFRKSPGVTCKVKVRGLMKQKKNKRKNNGGGSEIEKRSGTVCLKKARTLSADSASKRGSGTCSNNNQDHSTFSSALGVCMMYMMSAEKNEISKLHTATEETKAELVTKEKNRASAVAMNAEIRRTKARLSEEVPKLQRLAVKRVKGLTTEELAARNDLVLALPARIEAIPDGTAGGPKATSAWAPSTASRPDIKFDSDGRFDDDYFQESHESSQFRQEFEMRKIKQASDEQGLDMISEGLDALKNMASDMNEELDRQVPLMDEIDSKVDRATSDLKNTNVRLKDTVNQVIFEP</sequence>
<evidence type="ECO:0000256" key="9">
    <source>
        <dbReference type="ARBA" id="ARBA00054128"/>
    </source>
</evidence>
<dbReference type="EMBL" id="QGKY02000246">
    <property type="protein sequence ID" value="KAF2585736.1"/>
    <property type="molecule type" value="Genomic_DNA"/>
</dbReference>